<protein>
    <submittedName>
        <fullName evidence="1">Uncharacterized protein MANES_S060000</fullName>
    </submittedName>
</protein>
<dbReference type="EMBL" id="GGEC01091594">
    <property type="protein sequence ID" value="MBX72078.1"/>
    <property type="molecule type" value="Transcribed_RNA"/>
</dbReference>
<proteinExistence type="predicted"/>
<evidence type="ECO:0000313" key="1">
    <source>
        <dbReference type="EMBL" id="MBX72078.1"/>
    </source>
</evidence>
<accession>A0A2P2QYK8</accession>
<organism evidence="1">
    <name type="scientific">Rhizophora mucronata</name>
    <name type="common">Asiatic mangrove</name>
    <dbReference type="NCBI Taxonomy" id="61149"/>
    <lineage>
        <taxon>Eukaryota</taxon>
        <taxon>Viridiplantae</taxon>
        <taxon>Streptophyta</taxon>
        <taxon>Embryophyta</taxon>
        <taxon>Tracheophyta</taxon>
        <taxon>Spermatophyta</taxon>
        <taxon>Magnoliopsida</taxon>
        <taxon>eudicotyledons</taxon>
        <taxon>Gunneridae</taxon>
        <taxon>Pentapetalae</taxon>
        <taxon>rosids</taxon>
        <taxon>fabids</taxon>
        <taxon>Malpighiales</taxon>
        <taxon>Rhizophoraceae</taxon>
        <taxon>Rhizophora</taxon>
    </lineage>
</organism>
<reference evidence="1" key="1">
    <citation type="submission" date="2018-02" db="EMBL/GenBank/DDBJ databases">
        <title>Rhizophora mucronata_Transcriptome.</title>
        <authorList>
            <person name="Meera S.P."/>
            <person name="Sreeshan A."/>
            <person name="Augustine A."/>
        </authorList>
    </citation>
    <scope>NUCLEOTIDE SEQUENCE</scope>
    <source>
        <tissue evidence="1">Leaf</tissue>
    </source>
</reference>
<name>A0A2P2QYK8_RHIMU</name>
<dbReference type="AlphaFoldDB" id="A0A2P2QYK8"/>
<sequence>MRLNCWTSKLSLSRSCFSMQKIG</sequence>